<comment type="subcellular location">
    <subcellularLocation>
        <location evidence="1">Cytoplasm</location>
    </subcellularLocation>
</comment>
<dbReference type="RefSeq" id="WP_271163432.1">
    <property type="nucleotide sequence ID" value="NZ_BSFD01000001.1"/>
</dbReference>
<evidence type="ECO:0000256" key="5">
    <source>
        <dbReference type="ARBA" id="ARBA00023163"/>
    </source>
</evidence>
<evidence type="ECO:0000256" key="2">
    <source>
        <dbReference type="ARBA" id="ARBA00022490"/>
    </source>
</evidence>
<dbReference type="PROSITE" id="PS50995">
    <property type="entry name" value="HTH_MARR_2"/>
    <property type="match status" value="1"/>
</dbReference>
<evidence type="ECO:0000313" key="8">
    <source>
        <dbReference type="Proteomes" id="UP001143509"/>
    </source>
</evidence>
<protein>
    <submittedName>
        <fullName evidence="7">MarR family transcriptional regulator</fullName>
    </submittedName>
</protein>
<keyword evidence="2" id="KW-0963">Cytoplasm</keyword>
<accession>A0ABQ5T5I0</accession>
<dbReference type="CDD" id="cd00090">
    <property type="entry name" value="HTH_ARSR"/>
    <property type="match status" value="1"/>
</dbReference>
<gene>
    <name evidence="7" type="ORF">GCM10017620_00090</name>
</gene>
<dbReference type="InterPro" id="IPR011991">
    <property type="entry name" value="ArsR-like_HTH"/>
</dbReference>
<evidence type="ECO:0000256" key="3">
    <source>
        <dbReference type="ARBA" id="ARBA00023015"/>
    </source>
</evidence>
<dbReference type="InterPro" id="IPR055166">
    <property type="entry name" value="Transc_reg_Sar_Rot_HTH"/>
</dbReference>
<dbReference type="InterPro" id="IPR039422">
    <property type="entry name" value="MarR/SlyA-like"/>
</dbReference>
<dbReference type="PANTHER" id="PTHR33164">
    <property type="entry name" value="TRANSCRIPTIONAL REGULATOR, MARR FAMILY"/>
    <property type="match status" value="1"/>
</dbReference>
<dbReference type="PANTHER" id="PTHR33164:SF5">
    <property type="entry name" value="ORGANIC HYDROPEROXIDE RESISTANCE TRANSCRIPTIONAL REGULATOR"/>
    <property type="match status" value="1"/>
</dbReference>
<evidence type="ECO:0000256" key="4">
    <source>
        <dbReference type="ARBA" id="ARBA00023125"/>
    </source>
</evidence>
<comment type="caution">
    <text evidence="7">The sequence shown here is derived from an EMBL/GenBank/DDBJ whole genome shotgun (WGS) entry which is preliminary data.</text>
</comment>
<sequence>MTRQTGPIPMEDQLCFTVYSTSMAIQRAYKPLLDALGVTYPQYLVMNVLWREDGRTVGQIAEELALEPSTMTPLLKRLEASGFVSRMRNPGNERQVVVTLTDEGRTLEQRAGCLAEALLQHSGATPAELGEINGRMKGLRDAIYESLGGRKTPGG</sequence>
<dbReference type="EMBL" id="BSFD01000001">
    <property type="protein sequence ID" value="GLK47036.1"/>
    <property type="molecule type" value="Genomic_DNA"/>
</dbReference>
<keyword evidence="4" id="KW-0238">DNA-binding</keyword>
<dbReference type="PRINTS" id="PR00598">
    <property type="entry name" value="HTHMARR"/>
</dbReference>
<name>A0ABQ5T5I0_9CAUL</name>
<dbReference type="InterPro" id="IPR036390">
    <property type="entry name" value="WH_DNA-bd_sf"/>
</dbReference>
<reference evidence="7" key="2">
    <citation type="submission" date="2023-01" db="EMBL/GenBank/DDBJ databases">
        <authorList>
            <person name="Sun Q."/>
            <person name="Evtushenko L."/>
        </authorList>
    </citation>
    <scope>NUCLEOTIDE SEQUENCE</scope>
    <source>
        <strain evidence="7">VKM B-1499</strain>
    </source>
</reference>
<dbReference type="InterPro" id="IPR036388">
    <property type="entry name" value="WH-like_DNA-bd_sf"/>
</dbReference>
<keyword evidence="8" id="KW-1185">Reference proteome</keyword>
<dbReference type="Proteomes" id="UP001143509">
    <property type="component" value="Unassembled WGS sequence"/>
</dbReference>
<dbReference type="Gene3D" id="1.10.10.10">
    <property type="entry name" value="Winged helix-like DNA-binding domain superfamily/Winged helix DNA-binding domain"/>
    <property type="match status" value="1"/>
</dbReference>
<organism evidence="7 8">
    <name type="scientific">Brevundimonas intermedia</name>
    <dbReference type="NCBI Taxonomy" id="74315"/>
    <lineage>
        <taxon>Bacteria</taxon>
        <taxon>Pseudomonadati</taxon>
        <taxon>Pseudomonadota</taxon>
        <taxon>Alphaproteobacteria</taxon>
        <taxon>Caulobacterales</taxon>
        <taxon>Caulobacteraceae</taxon>
        <taxon>Brevundimonas</taxon>
    </lineage>
</organism>
<keyword evidence="5" id="KW-0804">Transcription</keyword>
<feature type="domain" description="HTH marR-type" evidence="6">
    <location>
        <begin position="11"/>
        <end position="141"/>
    </location>
</feature>
<evidence type="ECO:0000259" key="6">
    <source>
        <dbReference type="PROSITE" id="PS50995"/>
    </source>
</evidence>
<proteinExistence type="predicted"/>
<dbReference type="InterPro" id="IPR000835">
    <property type="entry name" value="HTH_MarR-typ"/>
</dbReference>
<reference evidence="7" key="1">
    <citation type="journal article" date="2014" name="Int. J. Syst. Evol. Microbiol.">
        <title>Complete genome of a new Firmicutes species belonging to the dominant human colonic microbiota ('Ruminococcus bicirculans') reveals two chromosomes and a selective capacity to utilize plant glucans.</title>
        <authorList>
            <consortium name="NISC Comparative Sequencing Program"/>
            <person name="Wegmann U."/>
            <person name="Louis P."/>
            <person name="Goesmann A."/>
            <person name="Henrissat B."/>
            <person name="Duncan S.H."/>
            <person name="Flint H.J."/>
        </authorList>
    </citation>
    <scope>NUCLEOTIDE SEQUENCE</scope>
    <source>
        <strain evidence="7">VKM B-1499</strain>
    </source>
</reference>
<dbReference type="SMART" id="SM00347">
    <property type="entry name" value="HTH_MARR"/>
    <property type="match status" value="1"/>
</dbReference>
<dbReference type="Pfam" id="PF22381">
    <property type="entry name" value="Staph_reg_Sar_Rot"/>
    <property type="match status" value="1"/>
</dbReference>
<evidence type="ECO:0000256" key="1">
    <source>
        <dbReference type="ARBA" id="ARBA00004496"/>
    </source>
</evidence>
<evidence type="ECO:0000313" key="7">
    <source>
        <dbReference type="EMBL" id="GLK47036.1"/>
    </source>
</evidence>
<dbReference type="SUPFAM" id="SSF46785">
    <property type="entry name" value="Winged helix' DNA-binding domain"/>
    <property type="match status" value="1"/>
</dbReference>
<keyword evidence="3" id="KW-0805">Transcription regulation</keyword>